<comment type="caution">
    <text evidence="2">The sequence shown here is derived from an EMBL/GenBank/DDBJ whole genome shotgun (WGS) entry which is preliminary data.</text>
</comment>
<dbReference type="Proteomes" id="UP001396334">
    <property type="component" value="Unassembled WGS sequence"/>
</dbReference>
<organism evidence="2 3">
    <name type="scientific">Hibiscus sabdariffa</name>
    <name type="common">roselle</name>
    <dbReference type="NCBI Taxonomy" id="183260"/>
    <lineage>
        <taxon>Eukaryota</taxon>
        <taxon>Viridiplantae</taxon>
        <taxon>Streptophyta</taxon>
        <taxon>Embryophyta</taxon>
        <taxon>Tracheophyta</taxon>
        <taxon>Spermatophyta</taxon>
        <taxon>Magnoliopsida</taxon>
        <taxon>eudicotyledons</taxon>
        <taxon>Gunneridae</taxon>
        <taxon>Pentapetalae</taxon>
        <taxon>rosids</taxon>
        <taxon>malvids</taxon>
        <taxon>Malvales</taxon>
        <taxon>Malvaceae</taxon>
        <taxon>Malvoideae</taxon>
        <taxon>Hibiscus</taxon>
    </lineage>
</organism>
<feature type="region of interest" description="Disordered" evidence="1">
    <location>
        <begin position="69"/>
        <end position="111"/>
    </location>
</feature>
<accession>A0ABR2QG74</accession>
<evidence type="ECO:0000256" key="1">
    <source>
        <dbReference type="SAM" id="MobiDB-lite"/>
    </source>
</evidence>
<dbReference type="EMBL" id="JBBPBN010000039">
    <property type="protein sequence ID" value="KAK8999678.1"/>
    <property type="molecule type" value="Genomic_DNA"/>
</dbReference>
<name>A0ABR2QG74_9ROSI</name>
<protein>
    <submittedName>
        <fullName evidence="2">Uncharacterized protein</fullName>
    </submittedName>
</protein>
<sequence>MDSRGQTGNSRSMGRVRPVRADRVEFGPIGLDRFRFGPLGRWVLGHVMLVPKWAKGMGARAWPLAAAREVGSGRRCKAEKRRGKNRGKKEQTNIYSPRKGGSPAEHGGEGK</sequence>
<feature type="compositionally biased region" description="Basic residues" evidence="1">
    <location>
        <begin position="74"/>
        <end position="87"/>
    </location>
</feature>
<evidence type="ECO:0000313" key="2">
    <source>
        <dbReference type="EMBL" id="KAK8999678.1"/>
    </source>
</evidence>
<keyword evidence="3" id="KW-1185">Reference proteome</keyword>
<proteinExistence type="predicted"/>
<evidence type="ECO:0000313" key="3">
    <source>
        <dbReference type="Proteomes" id="UP001396334"/>
    </source>
</evidence>
<reference evidence="2 3" key="1">
    <citation type="journal article" date="2024" name="G3 (Bethesda)">
        <title>Genome assembly of Hibiscus sabdariffa L. provides insights into metabolisms of medicinal natural products.</title>
        <authorList>
            <person name="Kim T."/>
        </authorList>
    </citation>
    <scope>NUCLEOTIDE SEQUENCE [LARGE SCALE GENOMIC DNA]</scope>
    <source>
        <strain evidence="2">TK-2024</strain>
        <tissue evidence="2">Old leaves</tissue>
    </source>
</reference>
<gene>
    <name evidence="2" type="ORF">V6N11_065176</name>
</gene>